<reference evidence="1 2" key="1">
    <citation type="submission" date="2018-06" db="EMBL/GenBank/DDBJ databases">
        <title>Halonotius sp. F13-13 a new haloarchaeeon isolated from a solar saltern from Isla Cristina, Huelva, Spain.</title>
        <authorList>
            <person name="Duran-Viseras A."/>
            <person name="Sanchez-Porro C."/>
            <person name="Ventosa A."/>
        </authorList>
    </citation>
    <scope>NUCLEOTIDE SEQUENCE [LARGE SCALE GENOMIC DNA]</scope>
    <source>
        <strain evidence="1 2">CECT 7525</strain>
    </source>
</reference>
<evidence type="ECO:0000313" key="1">
    <source>
        <dbReference type="EMBL" id="RJX50328.1"/>
    </source>
</evidence>
<dbReference type="EMBL" id="QMDW01000006">
    <property type="protein sequence ID" value="RJX50328.1"/>
    <property type="molecule type" value="Genomic_DNA"/>
</dbReference>
<sequence length="147" mass="16977">MDGSAAPIDDSILELLAERARTHPLAQTVRTQYTGGILSLVVVELDCDRYPEWIQDARIEIRWYTNGDYNFHYIETHTSDEIWQCRWDKHVNPHTTRTHFHPPPSANSADAIPDQLSACHPNDLFTRTIANIRQRIADVWDSHDQNS</sequence>
<proteinExistence type="predicted"/>
<comment type="caution">
    <text evidence="1">The sequence shown here is derived from an EMBL/GenBank/DDBJ whole genome shotgun (WGS) entry which is preliminary data.</text>
</comment>
<gene>
    <name evidence="1" type="ORF">DP106_05345</name>
</gene>
<keyword evidence="2" id="KW-1185">Reference proteome</keyword>
<dbReference type="AlphaFoldDB" id="A0A3A6QB52"/>
<evidence type="ECO:0000313" key="2">
    <source>
        <dbReference type="Proteomes" id="UP000281564"/>
    </source>
</evidence>
<protein>
    <submittedName>
        <fullName evidence="1">Uncharacterized protein</fullName>
    </submittedName>
</protein>
<accession>A0A3A6QB52</accession>
<dbReference type="Proteomes" id="UP000281564">
    <property type="component" value="Unassembled WGS sequence"/>
</dbReference>
<dbReference type="Pfam" id="PF20126">
    <property type="entry name" value="TumE"/>
    <property type="match status" value="1"/>
</dbReference>
<name>A0A3A6QB52_9EURY</name>
<dbReference type="InterPro" id="IPR045397">
    <property type="entry name" value="TumE-like"/>
</dbReference>
<organism evidence="1 2">
    <name type="scientific">Halonotius pteroides</name>
    <dbReference type="NCBI Taxonomy" id="268735"/>
    <lineage>
        <taxon>Archaea</taxon>
        <taxon>Methanobacteriati</taxon>
        <taxon>Methanobacteriota</taxon>
        <taxon>Stenosarchaea group</taxon>
        <taxon>Halobacteria</taxon>
        <taxon>Halobacteriales</taxon>
        <taxon>Haloferacaceae</taxon>
        <taxon>Halonotius</taxon>
    </lineage>
</organism>